<organism evidence="5 6">
    <name type="scientific">Paracidovorax konjaci</name>
    <dbReference type="NCBI Taxonomy" id="32040"/>
    <lineage>
        <taxon>Bacteria</taxon>
        <taxon>Pseudomonadati</taxon>
        <taxon>Pseudomonadota</taxon>
        <taxon>Betaproteobacteria</taxon>
        <taxon>Burkholderiales</taxon>
        <taxon>Comamonadaceae</taxon>
        <taxon>Paracidovorax</taxon>
    </lineage>
</organism>
<dbReference type="Gene3D" id="2.30.110.10">
    <property type="entry name" value="Electron Transport, Fmn-binding Protein, Chain A"/>
    <property type="match status" value="1"/>
</dbReference>
<protein>
    <submittedName>
        <fullName evidence="5">NADH-FMN oxidoreductase RutF, flavin reductase (DIM6/NTAB) family</fullName>
    </submittedName>
</protein>
<accession>A0A1I1UL64</accession>
<keyword evidence="6" id="KW-1185">Reference proteome</keyword>
<dbReference type="STRING" id="32040.SAMN04489710_10560"/>
<dbReference type="SUPFAM" id="SSF50475">
    <property type="entry name" value="FMN-binding split barrel"/>
    <property type="match status" value="1"/>
</dbReference>
<dbReference type="Pfam" id="PF10604">
    <property type="entry name" value="Polyketide_cyc2"/>
    <property type="match status" value="1"/>
</dbReference>
<dbReference type="InterPro" id="IPR023393">
    <property type="entry name" value="START-like_dom_sf"/>
</dbReference>
<dbReference type="EMBL" id="FOMQ01000005">
    <property type="protein sequence ID" value="SFD70378.1"/>
    <property type="molecule type" value="Genomic_DNA"/>
</dbReference>
<evidence type="ECO:0000313" key="6">
    <source>
        <dbReference type="Proteomes" id="UP000199517"/>
    </source>
</evidence>
<dbReference type="AlphaFoldDB" id="A0A1I1UL64"/>
<evidence type="ECO:0000256" key="3">
    <source>
        <dbReference type="ARBA" id="ARBA00038054"/>
    </source>
</evidence>
<reference evidence="6" key="1">
    <citation type="submission" date="2016-10" db="EMBL/GenBank/DDBJ databases">
        <authorList>
            <person name="Varghese N."/>
            <person name="Submissions S."/>
        </authorList>
    </citation>
    <scope>NUCLEOTIDE SEQUENCE [LARGE SCALE GENOMIC DNA]</scope>
    <source>
        <strain evidence="6">DSM 7481</strain>
    </source>
</reference>
<evidence type="ECO:0000313" key="5">
    <source>
        <dbReference type="EMBL" id="SFD70378.1"/>
    </source>
</evidence>
<dbReference type="SMART" id="SM00903">
    <property type="entry name" value="Flavin_Reduct"/>
    <property type="match status" value="1"/>
</dbReference>
<dbReference type="InterPro" id="IPR002563">
    <property type="entry name" value="Flavin_Rdtase-like_dom"/>
</dbReference>
<dbReference type="SUPFAM" id="SSF55961">
    <property type="entry name" value="Bet v1-like"/>
    <property type="match status" value="1"/>
</dbReference>
<dbReference type="Gene3D" id="3.30.530.20">
    <property type="match status" value="1"/>
</dbReference>
<evidence type="ECO:0000256" key="1">
    <source>
        <dbReference type="ARBA" id="ARBA00001917"/>
    </source>
</evidence>
<dbReference type="GO" id="GO:0016646">
    <property type="term" value="F:oxidoreductase activity, acting on the CH-NH group of donors, NAD or NADP as acceptor"/>
    <property type="evidence" value="ECO:0007669"/>
    <property type="project" value="UniProtKB-ARBA"/>
</dbReference>
<dbReference type="InterPro" id="IPR012349">
    <property type="entry name" value="Split_barrel_FMN-bd"/>
</dbReference>
<dbReference type="GO" id="GO:0010181">
    <property type="term" value="F:FMN binding"/>
    <property type="evidence" value="ECO:0007669"/>
    <property type="project" value="InterPro"/>
</dbReference>
<dbReference type="PANTHER" id="PTHR43567:SF1">
    <property type="entry name" value="FLAVOREDOXIN"/>
    <property type="match status" value="1"/>
</dbReference>
<dbReference type="InterPro" id="IPR019587">
    <property type="entry name" value="Polyketide_cyclase/dehydratase"/>
</dbReference>
<sequence>MPQVEFSALIDAGADRAWQVVRRFGEIGAWHPQLAGSGIEGAHPQDAAGAVRWLALPDGSRVRERLLSLDDAGYVLSYGIEASPMPVDRYVATLRLLPLTGQARSVLQWSARFDLRAPDPEGVLAQAVQGIFSAGHAGLQRHLREMAPAAGHPAETHIAPVPLEKAYRLLNHGPTVLVSARHGGTDNVMAAAWACALDFAPPKLTVVLDKATRTRELVEGAGSFVVQVPTAALLELTHRVGHRSQRDEPGKLAEAGVQLFGMPGHDLPFVAGCSAWLACRVVPEPHNQQAYDLFIGEVVGAWADDRVFRDGHWHFESAGPGWRSLHYVAGGRFYATGDALDA</sequence>
<dbReference type="InterPro" id="IPR052174">
    <property type="entry name" value="Flavoredoxin"/>
</dbReference>
<gene>
    <name evidence="5" type="ORF">SAMN04489710_10560</name>
</gene>
<evidence type="ECO:0000256" key="2">
    <source>
        <dbReference type="ARBA" id="ARBA00022630"/>
    </source>
</evidence>
<feature type="domain" description="Flavin reductase like" evidence="4">
    <location>
        <begin position="168"/>
        <end position="310"/>
    </location>
</feature>
<comment type="similarity">
    <text evidence="3">Belongs to the flavoredoxin family.</text>
</comment>
<dbReference type="CDD" id="cd07821">
    <property type="entry name" value="PYR_PYL_RCAR_like"/>
    <property type="match status" value="1"/>
</dbReference>
<evidence type="ECO:0000259" key="4">
    <source>
        <dbReference type="SMART" id="SM00903"/>
    </source>
</evidence>
<dbReference type="PANTHER" id="PTHR43567">
    <property type="entry name" value="FLAVOREDOXIN-RELATED-RELATED"/>
    <property type="match status" value="1"/>
</dbReference>
<dbReference type="Pfam" id="PF01613">
    <property type="entry name" value="Flavin_Reduct"/>
    <property type="match status" value="1"/>
</dbReference>
<proteinExistence type="inferred from homology"/>
<dbReference type="Proteomes" id="UP000199517">
    <property type="component" value="Unassembled WGS sequence"/>
</dbReference>
<name>A0A1I1UL64_9BURK</name>
<comment type="cofactor">
    <cofactor evidence="1">
        <name>FMN</name>
        <dbReference type="ChEBI" id="CHEBI:58210"/>
    </cofactor>
</comment>
<keyword evidence="2" id="KW-0285">Flavoprotein</keyword>